<dbReference type="GO" id="GO:0005525">
    <property type="term" value="F:GTP binding"/>
    <property type="evidence" value="ECO:0007669"/>
    <property type="project" value="InterPro"/>
</dbReference>
<comment type="caution">
    <text evidence="3">The sequence shown here is derived from an EMBL/GenBank/DDBJ whole genome shotgun (WGS) entry which is preliminary data.</text>
</comment>
<dbReference type="OrthoDB" id="265044at2759"/>
<comment type="similarity">
    <text evidence="1">Belongs to the small GTPase superfamily. Rab family.</text>
</comment>
<gene>
    <name evidence="3" type="ORF">GE061_004925</name>
</gene>
<evidence type="ECO:0000313" key="3">
    <source>
        <dbReference type="EMBL" id="KAF6200482.1"/>
    </source>
</evidence>
<keyword evidence="4" id="KW-1185">Reference proteome</keyword>
<reference evidence="3" key="1">
    <citation type="journal article" date="2021" name="Mol. Ecol. Resour.">
        <title>Apolygus lucorum genome provides insights into omnivorousness and mesophyll feeding.</title>
        <authorList>
            <person name="Liu Y."/>
            <person name="Liu H."/>
            <person name="Wang H."/>
            <person name="Huang T."/>
            <person name="Liu B."/>
            <person name="Yang B."/>
            <person name="Yin L."/>
            <person name="Li B."/>
            <person name="Zhang Y."/>
            <person name="Zhang S."/>
            <person name="Jiang F."/>
            <person name="Zhang X."/>
            <person name="Ren Y."/>
            <person name="Wang B."/>
            <person name="Wang S."/>
            <person name="Lu Y."/>
            <person name="Wu K."/>
            <person name="Fan W."/>
            <person name="Wang G."/>
        </authorList>
    </citation>
    <scope>NUCLEOTIDE SEQUENCE</scope>
    <source>
        <strain evidence="3">12Hb</strain>
    </source>
</reference>
<dbReference type="Gene3D" id="3.40.50.300">
    <property type="entry name" value="P-loop containing nucleotide triphosphate hydrolases"/>
    <property type="match status" value="1"/>
</dbReference>
<keyword evidence="2" id="KW-0547">Nucleotide-binding</keyword>
<accession>A0A6A4IXQ1</accession>
<dbReference type="Pfam" id="PF00071">
    <property type="entry name" value="Ras"/>
    <property type="match status" value="1"/>
</dbReference>
<dbReference type="GO" id="GO:0003924">
    <property type="term" value="F:GTPase activity"/>
    <property type="evidence" value="ECO:0007669"/>
    <property type="project" value="InterPro"/>
</dbReference>
<proteinExistence type="inferred from homology"/>
<dbReference type="SUPFAM" id="SSF52540">
    <property type="entry name" value="P-loop containing nucleoside triphosphate hydrolases"/>
    <property type="match status" value="1"/>
</dbReference>
<dbReference type="InterPro" id="IPR027417">
    <property type="entry name" value="P-loop_NTPase"/>
</dbReference>
<dbReference type="InterPro" id="IPR001806">
    <property type="entry name" value="Small_GTPase"/>
</dbReference>
<dbReference type="PROSITE" id="PS51419">
    <property type="entry name" value="RAB"/>
    <property type="match status" value="1"/>
</dbReference>
<name>A0A6A4IXQ1_APOLU</name>
<dbReference type="SMART" id="SM00173">
    <property type="entry name" value="RAS"/>
    <property type="match status" value="1"/>
</dbReference>
<dbReference type="Proteomes" id="UP000466442">
    <property type="component" value="Unassembled WGS sequence"/>
</dbReference>
<dbReference type="SMART" id="SM00175">
    <property type="entry name" value="RAB"/>
    <property type="match status" value="1"/>
</dbReference>
<dbReference type="PRINTS" id="PR00449">
    <property type="entry name" value="RASTRNSFRMNG"/>
</dbReference>
<evidence type="ECO:0000256" key="2">
    <source>
        <dbReference type="ARBA" id="ARBA00022741"/>
    </source>
</evidence>
<evidence type="ECO:0000256" key="1">
    <source>
        <dbReference type="ARBA" id="ARBA00006270"/>
    </source>
</evidence>
<dbReference type="PROSITE" id="PS51421">
    <property type="entry name" value="RAS"/>
    <property type="match status" value="1"/>
</dbReference>
<evidence type="ECO:0000313" key="4">
    <source>
        <dbReference type="Proteomes" id="UP000466442"/>
    </source>
</evidence>
<dbReference type="SMART" id="SM00174">
    <property type="entry name" value="RHO"/>
    <property type="match status" value="1"/>
</dbReference>
<dbReference type="AlphaFoldDB" id="A0A6A4IXQ1"/>
<dbReference type="EMBL" id="WIXP02000013">
    <property type="protein sequence ID" value="KAF6200482.1"/>
    <property type="molecule type" value="Genomic_DNA"/>
</dbReference>
<sequence>MVKRVYRGKLVVAGDPAVGKSAICQMFAKDGSEFPKNYNMTFAPEVYTKVIPIPNTDDSVELIVYDSPSFELYTDLLGDFWKNPDLLMLVYDVTNSKSLKTIPIWFELCRQVDWHGKNGAPVASVLLGNRIDLEHRRAVQEEEGLNMAERYLMKHFVGSAKNNQGLEDPFRYLANSYYQHRINEEKEEI</sequence>
<dbReference type="PANTHER" id="PTHR47978">
    <property type="match status" value="1"/>
</dbReference>
<organism evidence="3 4">
    <name type="scientific">Apolygus lucorum</name>
    <name type="common">Small green plant bug</name>
    <name type="synonym">Lygocoris lucorum</name>
    <dbReference type="NCBI Taxonomy" id="248454"/>
    <lineage>
        <taxon>Eukaryota</taxon>
        <taxon>Metazoa</taxon>
        <taxon>Ecdysozoa</taxon>
        <taxon>Arthropoda</taxon>
        <taxon>Hexapoda</taxon>
        <taxon>Insecta</taxon>
        <taxon>Pterygota</taxon>
        <taxon>Neoptera</taxon>
        <taxon>Paraneoptera</taxon>
        <taxon>Hemiptera</taxon>
        <taxon>Heteroptera</taxon>
        <taxon>Panheteroptera</taxon>
        <taxon>Cimicomorpha</taxon>
        <taxon>Miridae</taxon>
        <taxon>Mirini</taxon>
        <taxon>Apolygus</taxon>
    </lineage>
</organism>
<protein>
    <submittedName>
        <fullName evidence="3">Uncharacterized protein</fullName>
    </submittedName>
</protein>